<proteinExistence type="predicted"/>
<keyword evidence="7" id="KW-1185">Reference proteome</keyword>
<comment type="caution">
    <text evidence="6">The sequence shown here is derived from an EMBL/GenBank/DDBJ whole genome shotgun (WGS) entry which is preliminary data.</text>
</comment>
<name>A0A329MMI4_9BACL</name>
<dbReference type="GO" id="GO:0042597">
    <property type="term" value="C:periplasmic space"/>
    <property type="evidence" value="ECO:0007669"/>
    <property type="project" value="UniProtKB-SubCell"/>
</dbReference>
<dbReference type="AlphaFoldDB" id="A0A329MMI4"/>
<keyword evidence="4" id="KW-0456">Lyase</keyword>
<evidence type="ECO:0000256" key="3">
    <source>
        <dbReference type="ARBA" id="ARBA00022764"/>
    </source>
</evidence>
<keyword evidence="3" id="KW-0574">Periplasm</keyword>
<dbReference type="Gene3D" id="1.50.10.100">
    <property type="entry name" value="Chondroitin AC/alginate lyase"/>
    <property type="match status" value="1"/>
</dbReference>
<evidence type="ECO:0000313" key="6">
    <source>
        <dbReference type="EMBL" id="RAV21065.1"/>
    </source>
</evidence>
<dbReference type="InterPro" id="IPR008929">
    <property type="entry name" value="Chondroitin_lyas"/>
</dbReference>
<dbReference type="Gene3D" id="2.60.40.1190">
    <property type="match status" value="1"/>
</dbReference>
<dbReference type="PANTHER" id="PTHR39210">
    <property type="entry name" value="HEPARIN-SULFATE LYASE"/>
    <property type="match status" value="1"/>
</dbReference>
<evidence type="ECO:0000313" key="7">
    <source>
        <dbReference type="Proteomes" id="UP000250369"/>
    </source>
</evidence>
<feature type="domain" description="Heparinase II/III-like C-terminal" evidence="5">
    <location>
        <begin position="712"/>
        <end position="792"/>
    </location>
</feature>
<comment type="subcellular location">
    <subcellularLocation>
        <location evidence="1">Periplasm</location>
    </subcellularLocation>
</comment>
<keyword evidence="2" id="KW-0732">Signal</keyword>
<dbReference type="Gene3D" id="2.70.98.70">
    <property type="match status" value="1"/>
</dbReference>
<dbReference type="InterPro" id="IPR012480">
    <property type="entry name" value="Hepar_II_III_C"/>
</dbReference>
<evidence type="ECO:0000256" key="2">
    <source>
        <dbReference type="ARBA" id="ARBA00022729"/>
    </source>
</evidence>
<dbReference type="GO" id="GO:0016829">
    <property type="term" value="F:lyase activity"/>
    <property type="evidence" value="ECO:0007669"/>
    <property type="project" value="UniProtKB-KW"/>
</dbReference>
<dbReference type="Pfam" id="PF07940">
    <property type="entry name" value="Hepar_II_III_C"/>
    <property type="match status" value="1"/>
</dbReference>
<dbReference type="OrthoDB" id="7335480at2"/>
<reference evidence="6 7" key="1">
    <citation type="journal article" date="2009" name="Int. J. Syst. Evol. Microbiol.">
        <title>Paenibacillus contaminans sp. nov., isolated from a contaminated laboratory plate.</title>
        <authorList>
            <person name="Chou J.H."/>
            <person name="Lee J.H."/>
            <person name="Lin M.C."/>
            <person name="Chang P.S."/>
            <person name="Arun A.B."/>
            <person name="Young C.C."/>
            <person name="Chen W.M."/>
        </authorList>
    </citation>
    <scope>NUCLEOTIDE SEQUENCE [LARGE SCALE GENOMIC DNA]</scope>
    <source>
        <strain evidence="6 7">CKOBP-6</strain>
    </source>
</reference>
<evidence type="ECO:0000256" key="4">
    <source>
        <dbReference type="ARBA" id="ARBA00023239"/>
    </source>
</evidence>
<sequence length="1209" mass="134985">MSGHQEQVISAANKRLGSSQVRYYENLRVTVPEIRGTADDGIKSDPLWSEGGKLSPFVTFYACRPAHSKTEVVLGYDATNLFIGIKAYFADVTKERSGGLEIMLQPSSKHANYRLSLALPCAAKSVKADLGPGFTELDGIEVKSAEADGCYTFNLAIPFNRLHVREIRSGDEWGINIIRHSIGATPASSWAPIRHSYFIDHESYYELRAVVSDEGRFGTIVFGPFHDSVLQVGAMIYVGFTEKVILIESGVDVPDRKSIMLEWISPSGQLQALDRFHISEACDGYKIAFSHPKPLEEGVYKLKLTLQKAEGKAAASSLLCFDRIELIEAGSDALQNTASSRSYSAEAEIVEIVVAPEPASEEVRRLIGLIPDRTGMTFVGTPDKADLWPYQLYDWQDSDPQRMNNVKSTYVYPNARYTENREFTLLNPKGEHVSYPYFEDERGKRFFLSAHIWSRSRAYVLEETDKLATSDPLGAARLLYHFALKYSSYFPVYDYPWLCYPLEKEAGAPYPYWGGLWNRWFYMDLYQLRHLFNAYGKVVRTNAFQVLTEETGVDVRTQIVDQMFLPSVHFVRTYPNMNTNMDFANWIGLAALGKALNEPKYIHEVVERLRAFCSSQFLFDGFWKEVTLSYHKQIMVGIRKVTDELLGWSDPDGYVSPRTGGHIAGLDMEKELYFIKQAERLLDDVAFPNGHALPVTDTWAYDKTETPNLETGSFLLPAAGIVKMTRGIGANQMQTYVTFVPKYGHNHLDPLNLVVFAHGQELLADIGYTHTKYRYATVSTIGHNTVVVDGADMRIDEGLDGGNIEVYTPADRMLQVVRASQLNAYSVTERYDREVWTIGFAEGEAHEAYVLDIFRVAGGNRHEYSLHGNANAESFFRTGQTMRPYGDTMLPAGADYVLPSVESEIGDAGDFYTGYMFIREVCSTAIVDGTYEAELVAKEGEDAERLQLRIFGNAGEGGSELFFGKSPSLKGTRVDRQDTNDLAEQYFVPQLIVRREGEALQSTFVTLLEPVGRNKQAQIRKMEVLRYNDASFGDAVVSIHYGNTTDIVLSSGAANCGQLVFGDIRLQGKMGFIRMEGSRVKQMMLVGGTELAVGQTSLVGAGTLKGWICAVLRRGHNHEANAFIVDIPVSEQFIGSHIIVAHPDGKTHGYLIHAIRPVQTGTLLDICDMDPGFTLSDDGSSEMNYFPHTKWTGKHAFHIDSVVHFVGSG</sequence>
<organism evidence="6 7">
    <name type="scientific">Paenibacillus contaminans</name>
    <dbReference type="NCBI Taxonomy" id="450362"/>
    <lineage>
        <taxon>Bacteria</taxon>
        <taxon>Bacillati</taxon>
        <taxon>Bacillota</taxon>
        <taxon>Bacilli</taxon>
        <taxon>Bacillales</taxon>
        <taxon>Paenibacillaceae</taxon>
        <taxon>Paenibacillus</taxon>
    </lineage>
</organism>
<dbReference type="Proteomes" id="UP000250369">
    <property type="component" value="Unassembled WGS sequence"/>
</dbReference>
<dbReference type="EMBL" id="QMFB01000006">
    <property type="protein sequence ID" value="RAV21065.1"/>
    <property type="molecule type" value="Genomic_DNA"/>
</dbReference>
<dbReference type="RefSeq" id="WP_113031347.1">
    <property type="nucleotide sequence ID" value="NZ_QMFB01000006.1"/>
</dbReference>
<dbReference type="SUPFAM" id="SSF48230">
    <property type="entry name" value="Chondroitin AC/alginate lyase"/>
    <property type="match status" value="1"/>
</dbReference>
<dbReference type="PANTHER" id="PTHR39210:SF1">
    <property type="entry name" value="HEPARIN-SULFATE LYASE"/>
    <property type="match status" value="1"/>
</dbReference>
<gene>
    <name evidence="6" type="ORF">DQG23_13380</name>
</gene>
<accession>A0A329MMI4</accession>
<evidence type="ECO:0000259" key="5">
    <source>
        <dbReference type="Pfam" id="PF07940"/>
    </source>
</evidence>
<protein>
    <recommendedName>
        <fullName evidence="5">Heparinase II/III-like C-terminal domain-containing protein</fullName>
    </recommendedName>
</protein>
<evidence type="ECO:0000256" key="1">
    <source>
        <dbReference type="ARBA" id="ARBA00004418"/>
    </source>
</evidence>
<dbReference type="SUPFAM" id="SSF49344">
    <property type="entry name" value="CBD9-like"/>
    <property type="match status" value="1"/>
</dbReference>